<comment type="cofactor">
    <cofactor evidence="4">
        <name>heme</name>
        <dbReference type="ChEBI" id="CHEBI:30413"/>
    </cofactor>
</comment>
<dbReference type="EnsemblMetazoa" id="CLYHEMT017303.1">
    <property type="protein sequence ID" value="CLYHEMP017303.1"/>
    <property type="gene ID" value="CLYHEMG017303"/>
</dbReference>
<dbReference type="RefSeq" id="XP_066933352.1">
    <property type="nucleotide sequence ID" value="XM_067077251.1"/>
</dbReference>
<dbReference type="Pfam" id="PF00067">
    <property type="entry name" value="p450"/>
    <property type="match status" value="1"/>
</dbReference>
<dbReference type="InterPro" id="IPR001128">
    <property type="entry name" value="Cyt_P450"/>
</dbReference>
<dbReference type="EnsemblMetazoa" id="CLYHEMT017303.2">
    <property type="protein sequence ID" value="CLYHEMP017303.2"/>
    <property type="gene ID" value="CLYHEMG017303"/>
</dbReference>
<dbReference type="OrthoDB" id="2789670at2759"/>
<dbReference type="InterPro" id="IPR050182">
    <property type="entry name" value="Cytochrome_P450_fam2"/>
</dbReference>
<dbReference type="GO" id="GO:0004497">
    <property type="term" value="F:monooxygenase activity"/>
    <property type="evidence" value="ECO:0007669"/>
    <property type="project" value="UniProtKB-KW"/>
</dbReference>
<evidence type="ECO:0008006" key="8">
    <source>
        <dbReference type="Google" id="ProtNLM"/>
    </source>
</evidence>
<dbReference type="PANTHER" id="PTHR24300">
    <property type="entry name" value="CYTOCHROME P450 508A4-RELATED"/>
    <property type="match status" value="1"/>
</dbReference>
<dbReference type="SUPFAM" id="SSF48264">
    <property type="entry name" value="Cytochrome P450"/>
    <property type="match status" value="1"/>
</dbReference>
<evidence type="ECO:0000313" key="7">
    <source>
        <dbReference type="Proteomes" id="UP000594262"/>
    </source>
</evidence>
<keyword evidence="2 4" id="KW-0479">Metal-binding</keyword>
<comment type="similarity">
    <text evidence="1 5">Belongs to the cytochrome P450 family.</text>
</comment>
<evidence type="ECO:0000256" key="3">
    <source>
        <dbReference type="ARBA" id="ARBA00023004"/>
    </source>
</evidence>
<dbReference type="RefSeq" id="XP_066933351.1">
    <property type="nucleotide sequence ID" value="XM_067077250.1"/>
</dbReference>
<dbReference type="PRINTS" id="PR00463">
    <property type="entry name" value="EP450I"/>
</dbReference>
<dbReference type="GO" id="GO:0016705">
    <property type="term" value="F:oxidoreductase activity, acting on paired donors, with incorporation or reduction of molecular oxygen"/>
    <property type="evidence" value="ECO:0007669"/>
    <property type="project" value="InterPro"/>
</dbReference>
<keyword evidence="5" id="KW-0560">Oxidoreductase</keyword>
<reference evidence="6" key="1">
    <citation type="submission" date="2021-01" db="UniProtKB">
        <authorList>
            <consortium name="EnsemblMetazoa"/>
        </authorList>
    </citation>
    <scope>IDENTIFICATION</scope>
</reference>
<proteinExistence type="inferred from homology"/>
<dbReference type="GeneID" id="136821016"/>
<dbReference type="InterPro" id="IPR002401">
    <property type="entry name" value="Cyt_P450_E_grp-I"/>
</dbReference>
<dbReference type="GO" id="GO:0020037">
    <property type="term" value="F:heme binding"/>
    <property type="evidence" value="ECO:0007669"/>
    <property type="project" value="InterPro"/>
</dbReference>
<dbReference type="Proteomes" id="UP000594262">
    <property type="component" value="Unplaced"/>
</dbReference>
<evidence type="ECO:0000256" key="4">
    <source>
        <dbReference type="PIRSR" id="PIRSR602401-1"/>
    </source>
</evidence>
<dbReference type="GO" id="GO:0005506">
    <property type="term" value="F:iron ion binding"/>
    <property type="evidence" value="ECO:0007669"/>
    <property type="project" value="InterPro"/>
</dbReference>
<keyword evidence="3 4" id="KW-0408">Iron</keyword>
<dbReference type="InterPro" id="IPR036396">
    <property type="entry name" value="Cyt_P450_sf"/>
</dbReference>
<evidence type="ECO:0000256" key="1">
    <source>
        <dbReference type="ARBA" id="ARBA00010617"/>
    </source>
</evidence>
<dbReference type="Gene3D" id="1.10.630.10">
    <property type="entry name" value="Cytochrome P450"/>
    <property type="match status" value="1"/>
</dbReference>
<protein>
    <recommendedName>
        <fullName evidence="8">Cytochrome P450</fullName>
    </recommendedName>
</protein>
<organism evidence="6 7">
    <name type="scientific">Clytia hemisphaerica</name>
    <dbReference type="NCBI Taxonomy" id="252671"/>
    <lineage>
        <taxon>Eukaryota</taxon>
        <taxon>Metazoa</taxon>
        <taxon>Cnidaria</taxon>
        <taxon>Hydrozoa</taxon>
        <taxon>Hydroidolina</taxon>
        <taxon>Leptothecata</taxon>
        <taxon>Obeliida</taxon>
        <taxon>Clytiidae</taxon>
        <taxon>Clytia</taxon>
    </lineage>
</organism>
<dbReference type="PROSITE" id="PS00086">
    <property type="entry name" value="CYTOCHROME_P450"/>
    <property type="match status" value="1"/>
</dbReference>
<dbReference type="PRINTS" id="PR00385">
    <property type="entry name" value="P450"/>
</dbReference>
<evidence type="ECO:0000313" key="6">
    <source>
        <dbReference type="EnsemblMetazoa" id="CLYHEMP017303.2"/>
    </source>
</evidence>
<sequence>MIALLIAFIAVLTSYYFWTKNNSSNATGKKQILPPSPPRLPVLGNIHQLIKQKKTKELHQIITDYSKELGSIFTFWFGDRPVVFINDYHMAKEMLNSCECSGRPQRLAGEIVSKNFQGLIVTDELEKVQKRRKIIHNALSFYEKNNLEKNLQEEADELIETIRKEQKCNQYVSLSQHLSLCANNLFTRLLFNKRCTSIDGIFATIQKLLDLLMKGLTISNLLEGFPALRKLPVGRFMFLDLYVKGMFGLIGKEYEQHKSKLPADETNGASDLTDILINEDSNLTRDNIEVLLSDTMVAGIDTTMSAMKLTVYNLAKYTTEAEICFKEIQGVLDDKKNMTLELSQKCHYLRAFLHESLRTQDVSPLGVPHRAQRDIEIEGYAIPKNTTIFFNLYAMHNDESLFEEPHLFKPERFLNTDGEFVQNEKFVGFSIGRRRCIGQNYATKSLLYILTKTCTDL</sequence>
<dbReference type="EnsemblMetazoa" id="CLYHEMT017303.3">
    <property type="protein sequence ID" value="CLYHEMP017303.3"/>
    <property type="gene ID" value="CLYHEMG017303"/>
</dbReference>
<keyword evidence="7" id="KW-1185">Reference proteome</keyword>
<evidence type="ECO:0000256" key="5">
    <source>
        <dbReference type="RuleBase" id="RU000461"/>
    </source>
</evidence>
<keyword evidence="5" id="KW-0503">Monooxygenase</keyword>
<feature type="binding site" description="axial binding residue" evidence="4">
    <location>
        <position position="436"/>
    </location>
    <ligand>
        <name>heme</name>
        <dbReference type="ChEBI" id="CHEBI:30413"/>
    </ligand>
    <ligandPart>
        <name>Fe</name>
        <dbReference type="ChEBI" id="CHEBI:18248"/>
    </ligandPart>
</feature>
<dbReference type="AlphaFoldDB" id="A0A7M5X3P3"/>
<accession>A0A7M5X3P3</accession>
<keyword evidence="4 5" id="KW-0349">Heme</keyword>
<evidence type="ECO:0000256" key="2">
    <source>
        <dbReference type="ARBA" id="ARBA00022723"/>
    </source>
</evidence>
<dbReference type="InterPro" id="IPR017972">
    <property type="entry name" value="Cyt_P450_CS"/>
</dbReference>
<name>A0A7M5X3P3_9CNID</name>